<gene>
    <name evidence="1" type="ORF">ACFO5W_11420</name>
</gene>
<accession>A0ABV9C2Z0</accession>
<proteinExistence type="predicted"/>
<comment type="caution">
    <text evidence="1">The sequence shown here is derived from an EMBL/GenBank/DDBJ whole genome shotgun (WGS) entry which is preliminary data.</text>
</comment>
<dbReference type="RefSeq" id="WP_266149208.1">
    <property type="nucleotide sequence ID" value="NZ_CP064028.1"/>
</dbReference>
<protein>
    <submittedName>
        <fullName evidence="1">Uncharacterized protein</fullName>
    </submittedName>
</protein>
<dbReference type="Proteomes" id="UP001595961">
    <property type="component" value="Unassembled WGS sequence"/>
</dbReference>
<keyword evidence="2" id="KW-1185">Reference proteome</keyword>
<name>A0ABV9C2Z0_9GAMM</name>
<reference evidence="2" key="1">
    <citation type="journal article" date="2019" name="Int. J. Syst. Evol. Microbiol.">
        <title>The Global Catalogue of Microorganisms (GCM) 10K type strain sequencing project: providing services to taxonomists for standard genome sequencing and annotation.</title>
        <authorList>
            <consortium name="The Broad Institute Genomics Platform"/>
            <consortium name="The Broad Institute Genome Sequencing Center for Infectious Disease"/>
            <person name="Wu L."/>
            <person name="Ma J."/>
        </authorList>
    </citation>
    <scope>NUCLEOTIDE SEQUENCE [LARGE SCALE GENOMIC DNA]</scope>
    <source>
        <strain evidence="2">CCM 4481</strain>
    </source>
</reference>
<sequence>MSARKTGWAIFIVACLVAVGGHALAHHALGECTRDTVDELTRDQVTGLTMDGAPIPADKFPVSAKVALPFVVDVYYDVPLGIRTIRRGNRYFVLPGYTIKRPLPMLRSLPLSAQGGQL</sequence>
<evidence type="ECO:0000313" key="1">
    <source>
        <dbReference type="EMBL" id="MFC4527242.1"/>
    </source>
</evidence>
<organism evidence="1 2">
    <name type="scientific">Dyella halodurans</name>
    <dbReference type="NCBI Taxonomy" id="1920171"/>
    <lineage>
        <taxon>Bacteria</taxon>
        <taxon>Pseudomonadati</taxon>
        <taxon>Pseudomonadota</taxon>
        <taxon>Gammaproteobacteria</taxon>
        <taxon>Lysobacterales</taxon>
        <taxon>Rhodanobacteraceae</taxon>
        <taxon>Dyella</taxon>
    </lineage>
</organism>
<evidence type="ECO:0000313" key="2">
    <source>
        <dbReference type="Proteomes" id="UP001595961"/>
    </source>
</evidence>
<dbReference type="EMBL" id="JBHSGA010000017">
    <property type="protein sequence ID" value="MFC4527242.1"/>
    <property type="molecule type" value="Genomic_DNA"/>
</dbReference>